<dbReference type="InterPro" id="IPR024492">
    <property type="entry name" value="DUF2764"/>
</dbReference>
<evidence type="ECO:0000313" key="1">
    <source>
        <dbReference type="EMBL" id="PJE80605.1"/>
    </source>
</evidence>
<reference evidence="1" key="1">
    <citation type="journal article" date="2017" name="Appl. Environ. Microbiol.">
        <title>Molecular characterization of an Endozoicomonas-like organism causing infection in king scallop Pecten maximus L.</title>
        <authorList>
            <person name="Cano I."/>
            <person name="van Aerle R."/>
            <person name="Ross S."/>
            <person name="Verner-Jeffreys D.W."/>
            <person name="Paley R.K."/>
            <person name="Rimmer G."/>
            <person name="Ryder D."/>
            <person name="Hooper P."/>
            <person name="Stone D."/>
            <person name="Feist S.W."/>
        </authorList>
    </citation>
    <scope>NUCLEOTIDE SEQUENCE</scope>
</reference>
<accession>A0A2H9TBH9</accession>
<evidence type="ECO:0008006" key="2">
    <source>
        <dbReference type="Google" id="ProtNLM"/>
    </source>
</evidence>
<dbReference type="InterPro" id="IPR036079">
    <property type="entry name" value="ATPase_csu/dsu_sf"/>
</dbReference>
<proteinExistence type="predicted"/>
<dbReference type="SUPFAM" id="SSF103486">
    <property type="entry name" value="V-type ATP synthase subunit C"/>
    <property type="match status" value="1"/>
</dbReference>
<protein>
    <recommendedName>
        <fullName evidence="2">V-type ATP synthase subunit C</fullName>
    </recommendedName>
</protein>
<dbReference type="Pfam" id="PF10962">
    <property type="entry name" value="DUF2764"/>
    <property type="match status" value="1"/>
</dbReference>
<gene>
    <name evidence="1" type="ORF">CI610_00427</name>
</gene>
<sequence>MAENAYYTLLTSLPHIDSLFHSKVTPISRIQLDRRLSMLSKQERDVLIRVEQLTHWSHMGTDVDENVLIRLATKLQSELPGQEIRELISWRMDVRTIIAALRRKAQGGQAPAAGRWSFGNRYTYIRLNWNSPTLGLQHAFPWIPKVAECLSKNDHITLEKTLLGTVWHQLDILSSKHRFDFEAVIIYVLRWHLIDRWTRYNSDKALTYFRALTDIALGDFVSQLPDCHP</sequence>
<comment type="caution">
    <text evidence="1">The sequence shown here is derived from an EMBL/GenBank/DDBJ whole genome shotgun (WGS) entry which is preliminary data.</text>
</comment>
<name>A0A2H9TBH9_9ZZZZ</name>
<dbReference type="EMBL" id="NSIT01000012">
    <property type="protein sequence ID" value="PJE80605.1"/>
    <property type="molecule type" value="Genomic_DNA"/>
</dbReference>
<organism evidence="1">
    <name type="scientific">invertebrate metagenome</name>
    <dbReference type="NCBI Taxonomy" id="1711999"/>
    <lineage>
        <taxon>unclassified sequences</taxon>
        <taxon>metagenomes</taxon>
        <taxon>organismal metagenomes</taxon>
    </lineage>
</organism>
<dbReference type="AlphaFoldDB" id="A0A2H9TBH9"/>